<reference evidence="2 3" key="1">
    <citation type="submission" date="2019-10" db="EMBL/GenBank/DDBJ databases">
        <title>Assembly and Annotation for the nematode Trichostrongylus colubriformis.</title>
        <authorList>
            <person name="Martin J."/>
        </authorList>
    </citation>
    <scope>NUCLEOTIDE SEQUENCE [LARGE SCALE GENOMIC DNA]</scope>
    <source>
        <strain evidence="2">G859</strain>
        <tissue evidence="2">Whole worm</tissue>
    </source>
</reference>
<feature type="region of interest" description="Disordered" evidence="1">
    <location>
        <begin position="335"/>
        <end position="414"/>
    </location>
</feature>
<evidence type="ECO:0008006" key="4">
    <source>
        <dbReference type="Google" id="ProtNLM"/>
    </source>
</evidence>
<feature type="compositionally biased region" description="Low complexity" evidence="1">
    <location>
        <begin position="103"/>
        <end position="115"/>
    </location>
</feature>
<evidence type="ECO:0000313" key="2">
    <source>
        <dbReference type="EMBL" id="KAK5967223.1"/>
    </source>
</evidence>
<dbReference type="Proteomes" id="UP001331761">
    <property type="component" value="Unassembled WGS sequence"/>
</dbReference>
<dbReference type="PANTHER" id="PTHR14689">
    <property type="entry name" value="PHORBOL-ESTER_DAG-TYPE DOMAIN-CONTAINING PROTEIN"/>
    <property type="match status" value="1"/>
</dbReference>
<name>A0AAN8FN31_TRICO</name>
<protein>
    <recommendedName>
        <fullName evidence="4">DUF4211 domain-containing protein</fullName>
    </recommendedName>
</protein>
<sequence length="1058" mass="117613">MEHNNKHLLPGFHPASFPSAFTGLQNAGTNAFMSTLQQLSGLSAPLLPGPALSAAQWASSQSSGQTWIDPAKVAAMLPMYQVFTGVKGLDISQSELINQQNNASASAPPSTTSSSIFPGSVVKRSRTKSPVVCGSSLSITQISSPEGQMSNDPSPHPSTSASQDVNARVLIQPSSQTQAYDLTIRRGSPTNSPHSRDSYNFDQPSISSKSDSAPVQCGPQTSMSQAGGQSAVEDSWAGIIDLGDLDLFAGVATKENDPAIPSVFELGANVFPQGAPETSQKTTSIPATSTCQTAVIHTEITSADQEFDQIFSSLENNATSSNAFSFDFHGGENNPSLSPVQFTPPDSPVTGASDSNMIGLFAERSSSSTHPGSSSTFPSQNASTQSAENCRRRNGFSKPIAAPSPSSFKKEPMVTRPVQKCNKIPVYKQRRVDVAVYYESAEAKRDANDAYCFEDEEEDGSFGSIDYKVKNTAEVCEKSSTISGHHSEAPHKNFYVSGIGFALPQDQQKKRSVGENKGTIPTVAFLPLVHTESRRSTAKIAEPEVVTVVESICRRRKERLVSTFVKTEQSSESDCAKEVGGERRAELESLPRLPKIIIKLPRRPLEKSFESKKKMKKRRRKDCDGEWEGSNDSKQRKRLRRKKGCSGYKIRIVERCHEGECKRSRIEEERIDIRMLSKKRRLMMQWQEGQEHQNRENGEQKVSVASRYVQSTCDFNTETVRARLSKFGQADGHLPKGTFVVCKADLFRDDCALWRVDNQNMIQKYPPRIDPATRDISYKNSSTYSGWCDQVAFGYYRVAIKHLKQTRSEAIIQPEIPISDLFPAMTSEYNDANGFVKADDESTADSEDHASMLRDPLRLSLYTFVHAMINHALTLDFFQQLKSKNDWNFLRAATEIEKINSDSLKKLRGLVKFSEKLEDAIHCYTQLCITESDYHSFQCQCCASRPIERIIQLYSLDSYDSETLQSVEKPSTDCSPLPAVEFLVCQSCSNLSQLYHSCFHMKYHLLKKCEDKLEILGTEHPEFSPEKTVETARSCRAWMNGILTDYLNTWRKVQSLEH</sequence>
<dbReference type="PANTHER" id="PTHR14689:SF0">
    <property type="entry name" value="COILED-COIL DOMAIN-CONTAINING PROTEIN 82"/>
    <property type="match status" value="1"/>
</dbReference>
<gene>
    <name evidence="2" type="ORF">GCK32_000236</name>
</gene>
<dbReference type="EMBL" id="WIXE01022738">
    <property type="protein sequence ID" value="KAK5967223.1"/>
    <property type="molecule type" value="Genomic_DNA"/>
</dbReference>
<dbReference type="GO" id="GO:0005634">
    <property type="term" value="C:nucleus"/>
    <property type="evidence" value="ECO:0007669"/>
    <property type="project" value="TreeGrafter"/>
</dbReference>
<feature type="region of interest" description="Disordered" evidence="1">
    <location>
        <begin position="141"/>
        <end position="164"/>
    </location>
</feature>
<feature type="compositionally biased region" description="Polar residues" evidence="1">
    <location>
        <begin position="200"/>
        <end position="228"/>
    </location>
</feature>
<feature type="compositionally biased region" description="Low complexity" evidence="1">
    <location>
        <begin position="365"/>
        <end position="379"/>
    </location>
</feature>
<organism evidence="2 3">
    <name type="scientific">Trichostrongylus colubriformis</name>
    <name type="common">Black scour worm</name>
    <dbReference type="NCBI Taxonomy" id="6319"/>
    <lineage>
        <taxon>Eukaryota</taxon>
        <taxon>Metazoa</taxon>
        <taxon>Ecdysozoa</taxon>
        <taxon>Nematoda</taxon>
        <taxon>Chromadorea</taxon>
        <taxon>Rhabditida</taxon>
        <taxon>Rhabditina</taxon>
        <taxon>Rhabditomorpha</taxon>
        <taxon>Strongyloidea</taxon>
        <taxon>Trichostrongylidae</taxon>
        <taxon>Trichostrongylus</taxon>
    </lineage>
</organism>
<evidence type="ECO:0000256" key="1">
    <source>
        <dbReference type="SAM" id="MobiDB-lite"/>
    </source>
</evidence>
<feature type="region of interest" description="Disordered" evidence="1">
    <location>
        <begin position="100"/>
        <end position="121"/>
    </location>
</feature>
<proteinExistence type="predicted"/>
<feature type="region of interest" description="Disordered" evidence="1">
    <location>
        <begin position="607"/>
        <end position="640"/>
    </location>
</feature>
<accession>A0AAN8FN31</accession>
<keyword evidence="3" id="KW-1185">Reference proteome</keyword>
<dbReference type="AlphaFoldDB" id="A0AAN8FN31"/>
<comment type="caution">
    <text evidence="2">The sequence shown here is derived from an EMBL/GenBank/DDBJ whole genome shotgun (WGS) entry which is preliminary data.</text>
</comment>
<evidence type="ECO:0000313" key="3">
    <source>
        <dbReference type="Proteomes" id="UP001331761"/>
    </source>
</evidence>
<feature type="region of interest" description="Disordered" evidence="1">
    <location>
        <begin position="176"/>
        <end position="230"/>
    </location>
</feature>